<dbReference type="EMBL" id="CP144089">
    <property type="protein sequence ID" value="WWD04000.1"/>
    <property type="molecule type" value="Genomic_DNA"/>
</dbReference>
<dbReference type="PANTHER" id="PTHR30575:SF0">
    <property type="entry name" value="XAA-ARG DIPEPTIDASE"/>
    <property type="match status" value="1"/>
</dbReference>
<dbReference type="AlphaFoldDB" id="A0AAX4KEM4"/>
<dbReference type="Pfam" id="PF07687">
    <property type="entry name" value="M20_dimer"/>
    <property type="match status" value="1"/>
</dbReference>
<reference evidence="3 4" key="1">
    <citation type="submission" date="2024-01" db="EMBL/GenBank/DDBJ databases">
        <title>Comparative genomics of Cryptococcus and Kwoniella reveals pathogenesis evolution and contrasting modes of karyotype evolution via chromosome fusion or intercentromeric recombination.</title>
        <authorList>
            <person name="Coelho M.A."/>
            <person name="David-Palma M."/>
            <person name="Shea T."/>
            <person name="Bowers K."/>
            <person name="McGinley-Smith S."/>
            <person name="Mohammad A.W."/>
            <person name="Gnirke A."/>
            <person name="Yurkov A.M."/>
            <person name="Nowrousian M."/>
            <person name="Sun S."/>
            <person name="Cuomo C.A."/>
            <person name="Heitman J."/>
        </authorList>
    </citation>
    <scope>NUCLEOTIDE SEQUENCE [LARGE SCALE GENOMIC DNA]</scope>
    <source>
        <strain evidence="3 4">PYCC6329</strain>
    </source>
</reference>
<dbReference type="Proteomes" id="UP001358614">
    <property type="component" value="Chromosome 1"/>
</dbReference>
<evidence type="ECO:0000313" key="4">
    <source>
        <dbReference type="Proteomes" id="UP001358614"/>
    </source>
</evidence>
<comment type="similarity">
    <text evidence="1">Belongs to the peptidase M20A family.</text>
</comment>
<dbReference type="InterPro" id="IPR052030">
    <property type="entry name" value="Peptidase_M20/M20A_hydrolases"/>
</dbReference>
<keyword evidence="4" id="KW-1185">Reference proteome</keyword>
<dbReference type="InterPro" id="IPR036264">
    <property type="entry name" value="Bact_exopeptidase_dim_dom"/>
</dbReference>
<organism evidence="3 4">
    <name type="scientific">Kwoniella europaea PYCC6329</name>
    <dbReference type="NCBI Taxonomy" id="1423913"/>
    <lineage>
        <taxon>Eukaryota</taxon>
        <taxon>Fungi</taxon>
        <taxon>Dikarya</taxon>
        <taxon>Basidiomycota</taxon>
        <taxon>Agaricomycotina</taxon>
        <taxon>Tremellomycetes</taxon>
        <taxon>Tremellales</taxon>
        <taxon>Cryptococcaceae</taxon>
        <taxon>Kwoniella</taxon>
    </lineage>
</organism>
<evidence type="ECO:0000256" key="1">
    <source>
        <dbReference type="ARBA" id="ARBA00006247"/>
    </source>
</evidence>
<proteinExistence type="inferred from homology"/>
<dbReference type="KEGG" id="ker:91100866"/>
<dbReference type="PANTHER" id="PTHR30575">
    <property type="entry name" value="PEPTIDASE M20"/>
    <property type="match status" value="1"/>
</dbReference>
<dbReference type="GeneID" id="91100866"/>
<dbReference type="InterPro" id="IPR011650">
    <property type="entry name" value="Peptidase_M20_dimer"/>
</dbReference>
<dbReference type="Pfam" id="PF01546">
    <property type="entry name" value="Peptidase_M20"/>
    <property type="match status" value="1"/>
</dbReference>
<dbReference type="InterPro" id="IPR002933">
    <property type="entry name" value="Peptidase_M20"/>
</dbReference>
<evidence type="ECO:0000259" key="2">
    <source>
        <dbReference type="Pfam" id="PF07687"/>
    </source>
</evidence>
<gene>
    <name evidence="3" type="ORF">V865_002062</name>
</gene>
<dbReference type="GO" id="GO:0016805">
    <property type="term" value="F:dipeptidase activity"/>
    <property type="evidence" value="ECO:0007669"/>
    <property type="project" value="TreeGrafter"/>
</dbReference>
<accession>A0AAX4KEM4</accession>
<feature type="domain" description="Peptidase M20 dimerisation" evidence="2">
    <location>
        <begin position="65"/>
        <end position="109"/>
    </location>
</feature>
<dbReference type="RefSeq" id="XP_066081967.1">
    <property type="nucleotide sequence ID" value="XM_066225870.1"/>
</dbReference>
<name>A0AAX4KEM4_9TREE</name>
<dbReference type="SUPFAM" id="SSF55031">
    <property type="entry name" value="Bacterial exopeptidase dimerisation domain"/>
    <property type="match status" value="1"/>
</dbReference>
<sequence length="245" mass="26092">MKRHDIPGKVVLIGTPAEESGGGKVKLLDAGAYKGLGACMMIHPGRGPSKTGQQLKPGIRVHGIIANGGEAPNIIPEHTQMQYSVRAHTSAQVEETLERITSCIEAGAKASGCTFKIQQGLGLYKELVNVEALAQEYASTMSELYDIPIVVGNGEEHTVWASTDFGNVTHELPACHPMFGVPTVPNGANHTAAFTAVAGSDEGHEKTWKASTGMAGVGLRFLTDDGFAKQVQDDFERDQKRLKLA</sequence>
<protein>
    <recommendedName>
        <fullName evidence="2">Peptidase M20 dimerisation domain-containing protein</fullName>
    </recommendedName>
</protein>
<evidence type="ECO:0000313" key="3">
    <source>
        <dbReference type="EMBL" id="WWD04000.1"/>
    </source>
</evidence>
<dbReference type="Gene3D" id="3.40.630.10">
    <property type="entry name" value="Zn peptidases"/>
    <property type="match status" value="2"/>
</dbReference>
<dbReference type="SUPFAM" id="SSF53187">
    <property type="entry name" value="Zn-dependent exopeptidases"/>
    <property type="match status" value="1"/>
</dbReference>